<evidence type="ECO:0000256" key="6">
    <source>
        <dbReference type="ARBA" id="ARBA00023180"/>
    </source>
</evidence>
<dbReference type="CDD" id="cd22201">
    <property type="entry name" value="cubilin_NTD"/>
    <property type="match status" value="1"/>
</dbReference>
<dbReference type="InterPro" id="IPR032675">
    <property type="entry name" value="LRR_dom_sf"/>
</dbReference>
<feature type="chain" id="PRO_5021873360" evidence="10">
    <location>
        <begin position="23"/>
        <end position="3419"/>
    </location>
</feature>
<dbReference type="SMART" id="SM00181">
    <property type="entry name" value="EGF"/>
    <property type="match status" value="4"/>
</dbReference>
<sequence length="3419" mass="374898">MARTLQLSWPLLALLFLSGLECEQEKHVYSRSKRDISDAQPRMISKNGHLTFMPGNNKDIHFDTSGIGRVKVGNLDLTEQLNQIKTNKDDIETIKNSGPSQEVQNQLNQLNTKVATLESKVQTIEQPKYKCICDAGWMSPPGSSACTADVDECNLPNKPCSTNPPVQCFNTPGSFFCGSCPAGWQGNGYSCQDVNECETNNGGCSTSPMVPCLNTMGSFHCGQCPPGSNIPACTCPPGYVGNGFGPAGCTQITDTCGTNNPCVNGQCENTASGYICHCDPGWTGRNCDQNVNECASNPCQNGGTCTDGINGYICTCTSQWTGPQCQTPQQECGGVLEGPAGTFSYPNTPGHDEYDHMVSCAWVIRTDADKILRITFPFFDIEQSFTCSYDFLQIHDGESASSYMLGRYCGTNAPAELFSSHNSLYFWFRSDHIISKGGFTVAWESQTPVCGGHLTNPYGDFKSPGYPGNYPPNRDCYWTINVDPGLLITFAFGTLSLEHHPDCNYDYLDIRDGLLPEDPLLNRYCSSGSPPPLQTTGPAAWIHFHSDHVITDQGFHITYTTSQTDPGCGGIYTESQGIIISPNWPNNYAHNKQCIYNIRLPRGEQVALNFTHMDLEHHTGCEFDYVEVRDGPEETAPLFGKYCGTTLPAPIVSTANMLWIRFKSDSSVNRAGFRAVYEINCGGTLSGSGQIRTPLHPNPYPHNKMCEWVINQPTGYVVTLSFLTFDVEDDAGCLYDYVEVRDGSTFSSPLIGRYCGNQVPSMLQSTQKQMYIAFHTDASVSNHGFTAQYGSVIEGCGDTLTASTGSFTSPGHPTSYPHGANCSWHIAVQPGNIIRLSFTSFNMEYHANCDFDYLEVYDNGTAQTGQLLGRYCGRSVPPSLTSTDNLLTVLFVTDSSIGYEGFAASYVSINASTDCSAVFTSPTGVFNSPNYPNNYPNSRECIYRIIVEVNNQIMLNFTDFSLESGTNCVHDYVEIRDGGYETSPLIGQYCSSKAPPIVLSHSNRLWIKFRSDASLTYKGFSAHWDGTQTGCGGTLTTSVGSFTSPSYPLPYHPNAECYWHIKISAGSKIQLSFGDFHLESSSGCFYDYLAVYDGNSTNARELAKLCGDHIPTPINSSREHLYVKLRTDANVNAGGFVASYISNCQGNVISNQSNGVIESPNFPNNYPLDDSCSWTIQVTMGNTINYTFNAFTLEGSNPNCLYDNLKLYDGPNAQAPLIGKFCGNVPPPANTTSGSSLHIVFHSDFSYTFPGFQMMWYQNGCGGDLSGPAGSFNSPGYPNKYPENRECVWYIQTSPGSSITITIHEFDIEYHPDCNYDMLEVYGGPDLSAPRLAQLCTTRPPNNPLLVSSTGNTVTVRFKSDDYVSGRGFNASWQETAGGCGGAITAPRGEIHSPQFPNNYPNNADCSWVITVDAGHRILFNFTNMDIEGHATCIWDYVAIHDGPGENSPLLAKVCGFSTPDPIISTKNVIYVRFRSDVSSNHKGFRAEFSEACGSTIMADNVGGDIASPNYPYPYPNNQQCSWIIVAQEPLYGNDVTGSSGQIASPLYPRTYPINADYRWTITVSGDSYIEIQFLDIDIEDLYNCYFDQLKIFDGPNVHAYPLGVFCGSIRPQPVRSSGSTMTLEFKSDFLIGGRGFLVKWTAVQSSGPLPTITPGACGGALMPEDTPRFLFSPGWPNQYEPNLECTWVIRSPDSTVELNMLFMDIEDEAMCLYDSLVIRDGCGGLLHSDRGIISSPHYPQNYKPNLDCSWHVMVTPGFRVSVNFLAPFQVQGFSTACSTGDYLELRNGPDGNAPSLGGRLCGSNPPAVTQTTDNHLYVHFVSDASNEGIGFKLLFEAHSAACGGTIVLSDGDPPGYITSPNFPSNYPQNIDCVWIIIVPNEESVQLDFEDFYIEPNTGCLYDYLEVRDGVNSNADLIAKLCGSTKPSTQHSTASAMFLRFRTDHIITHKGFKAKYSIATCGGTYTGQSGTIKSPGYPDSNYPENSNCEWYLEGPTGHYLTLSFTQLNLQSSANCTSDYVEIREYNASGRLLGKHCGNALPGPMDTGDSFAYVKFVSDGSGNAAGFSLSFEASVEECGGDLNAPSGTISSPNYPNLYPHNRLCRWKITVPQGRRVTITFNDLRLEDHNSCLYDYVEVINGVLSNSPRLQRFCGSVPAGTQVKSSGNTMTVVFVTDNSMSNGGFTADYSSDEAAVCGGILNTPGNFTSPDYGVGNYSNNLNCEWLIQNSQHVNSSIVVFLDDLHLEHHQTCEWDYLEFRLGDVNGELLARFCGQNPPSVPIVVFTPELWIHFLSDEAEVDLGFKATYYFAVEEHSQCNWDSVTIFNGGSPGAPVIGRYCGHTSPGTIQSGSNKLALVFLADHSVSKGGFVATWSVDSSGCGGVIHADLGNIKSPNYPQNFPSNAECTWTIIAHEGNHLEMRFESEFQIPDSGGHCQSSYIKVWAGSHQQNNTLLATGCGSTAPSPIIAPFNAITARFQSTETPGKGFSASFITRCGANFSAPAGRVVSPNYPDHYPHRSNCNYFIDAGDKTVIVVTFKTFQLEAHSSCVYDGVKIFKHSSENDNLLATLCGDSIPGPFSTFGPMLINFYSDSIINDNGFLAEYMAFPCGGVFNGTSGTISSPALSFANYHHNMNCTYNISLQDNRIVELKFNKFHLEASSTCAWDYVAIYDGPNSLAPLLGKFCGSVLPPTIRSSTNQMFVVFRTDSSVAAEGWRAAYRETLGRPQQGCGGYLTSSSGMFGSPDIDMDGKYDPHLNCLWTIAVDANKAINLSFTTFNLEQSVSFACIYDYVKIYDGDSVNFPLVGTYCGNVIPAAFVSSSNFLTVHFVSDGSVAFSGFNATYRTVDRLCGGLYNATTTPQTITSPFYPNAYPPFTICRWVLDAPPQETVKITVQQFLLQPSQSCSSNFLEMKDWPLGEYGQAHKFCGSDTHINDFYSYDRTMHLNFQSDTFITGNGFSLTYQVAGCSRVYEQSYGYLKSPGWPAVYPHNIDCNIVLRSPQNSSISLFFDSFDVETHTSCNFDYLEVRNGSTASAPLLGKYCGSNLPNPIFPRSNELFLYFHTDFSSSRNGFEITWTSSPQDCGGRLYGDHGSFTSPNYPGTYTNGTHCEWGIRAPSGRVVRVTFNQISIDDPGDCQNNYLKLYDGPDASSPPVGPYCGPKMSKSLKKIVEETRDKNLTEVDMCDRGISNMLDIPGLSVPPNIADLKNLEVLNMFNNQIEELPTQISSLQKLKHLNLGMNRLSTLPRGFGSLPALEVLDLTYNNLNESSLPGNFFYLTTLRALYLSDNDFEILPPDIGKLAKLQILSLRDNDLISLPKEIGDLSQLKELHIQGNRLTVLPPELGNLDLTGPKQVFKAESNPWVTPIADQFQLGVSHVFEYVRSETYKYLYGRHMQANPEAPKKNNDKSKKISRKPLAAKNK</sequence>
<dbReference type="CDD" id="cd00054">
    <property type="entry name" value="EGF_CA"/>
    <property type="match status" value="4"/>
</dbReference>
<dbReference type="SMART" id="SM00179">
    <property type="entry name" value="EGF_CA"/>
    <property type="match status" value="4"/>
</dbReference>
<dbReference type="PROSITE" id="PS01186">
    <property type="entry name" value="EGF_2"/>
    <property type="match status" value="1"/>
</dbReference>
<dbReference type="FunFam" id="2.10.25.10:FF:000279">
    <property type="entry name" value="Neurogenic locus notch 1"/>
    <property type="match status" value="1"/>
</dbReference>
<dbReference type="PROSITE" id="PS01180">
    <property type="entry name" value="CUB"/>
    <property type="match status" value="25"/>
</dbReference>
<feature type="compositionally biased region" description="Basic and acidic residues" evidence="9">
    <location>
        <begin position="3398"/>
        <end position="3407"/>
    </location>
</feature>
<keyword evidence="3 10" id="KW-0732">Signal</keyword>
<feature type="domain" description="CUB" evidence="11">
    <location>
        <begin position="796"/>
        <end position="909"/>
    </location>
</feature>
<feature type="domain" description="CUB" evidence="11">
    <location>
        <begin position="450"/>
        <end position="562"/>
    </location>
</feature>
<keyword evidence="4" id="KW-0677">Repeat</keyword>
<feature type="domain" description="CUB" evidence="11">
    <location>
        <begin position="681"/>
        <end position="792"/>
    </location>
</feature>
<feature type="domain" description="CUB" evidence="11">
    <location>
        <begin position="2728"/>
        <end position="2844"/>
    </location>
</feature>
<dbReference type="OrthoDB" id="6022136at2759"/>
<dbReference type="InterPro" id="IPR035914">
    <property type="entry name" value="Sperma_CUB_dom_sf"/>
</dbReference>
<feature type="domain" description="CUB" evidence="11">
    <location>
        <begin position="1493"/>
        <end position="1644"/>
    </location>
</feature>
<dbReference type="InterPro" id="IPR000859">
    <property type="entry name" value="CUB_dom"/>
</dbReference>
<feature type="domain" description="CUB" evidence="11">
    <location>
        <begin position="1658"/>
        <end position="1722"/>
    </location>
</feature>
<feature type="domain" description="CUB" evidence="11">
    <location>
        <begin position="1723"/>
        <end position="1839"/>
    </location>
</feature>
<reference evidence="13 14" key="1">
    <citation type="journal article" date="2019" name="Genome Biol. Evol.">
        <title>Whole-Genome Sequencing of the Giant Devil Catfish, Bagarius yarrelli.</title>
        <authorList>
            <person name="Jiang W."/>
            <person name="Lv Y."/>
            <person name="Cheng L."/>
            <person name="Yang K."/>
            <person name="Chao B."/>
            <person name="Wang X."/>
            <person name="Li Y."/>
            <person name="Pan X."/>
            <person name="You X."/>
            <person name="Zhang Y."/>
            <person name="Yang J."/>
            <person name="Li J."/>
            <person name="Zhang X."/>
            <person name="Liu S."/>
            <person name="Sun C."/>
            <person name="Yang J."/>
            <person name="Shi Q."/>
        </authorList>
    </citation>
    <scope>NUCLEOTIDE SEQUENCE [LARGE SCALE GENOMIC DNA]</scope>
    <source>
        <strain evidence="13">JWS20170419001</strain>
        <tissue evidence="13">Muscle</tissue>
    </source>
</reference>
<evidence type="ECO:0000256" key="4">
    <source>
        <dbReference type="ARBA" id="ARBA00022737"/>
    </source>
</evidence>
<dbReference type="EMBL" id="VCAZ01000010">
    <property type="protein sequence ID" value="TSK34883.1"/>
    <property type="molecule type" value="Genomic_DNA"/>
</dbReference>
<feature type="domain" description="CUB" evidence="11">
    <location>
        <begin position="1380"/>
        <end position="1492"/>
    </location>
</feature>
<dbReference type="InterPro" id="IPR049883">
    <property type="entry name" value="NOTCH1_EGF-like"/>
</dbReference>
<feature type="domain" description="CUB" evidence="11">
    <location>
        <begin position="2848"/>
        <end position="2963"/>
    </location>
</feature>
<dbReference type="InterPro" id="IPR001611">
    <property type="entry name" value="Leu-rich_rpt"/>
</dbReference>
<feature type="domain" description="CUB" evidence="11">
    <location>
        <begin position="1144"/>
        <end position="1259"/>
    </location>
</feature>
<evidence type="ECO:0000256" key="1">
    <source>
        <dbReference type="ARBA" id="ARBA00022536"/>
    </source>
</evidence>
<dbReference type="PROSITE" id="PS00010">
    <property type="entry name" value="ASX_HYDROXYL"/>
    <property type="match status" value="2"/>
</dbReference>
<dbReference type="PROSITE" id="PS51450">
    <property type="entry name" value="LRR"/>
    <property type="match status" value="1"/>
</dbReference>
<dbReference type="PROSITE" id="PS50026">
    <property type="entry name" value="EGF_3"/>
    <property type="match status" value="2"/>
</dbReference>
<dbReference type="Gene3D" id="2.10.25.10">
    <property type="entry name" value="Laminin"/>
    <property type="match status" value="4"/>
</dbReference>
<feature type="disulfide bond" evidence="7">
    <location>
        <begin position="1961"/>
        <end position="1988"/>
    </location>
</feature>
<feature type="domain" description="EGF-like" evidence="12">
    <location>
        <begin position="290"/>
        <end position="326"/>
    </location>
</feature>
<feature type="domain" description="CUB" evidence="11">
    <location>
        <begin position="332"/>
        <end position="446"/>
    </location>
</feature>
<feature type="signal peptide" evidence="10">
    <location>
        <begin position="1"/>
        <end position="22"/>
    </location>
</feature>
<dbReference type="FunFam" id="2.10.25.10:FF:000143">
    <property type="entry name" value="Protein crumbs 1"/>
    <property type="match status" value="1"/>
</dbReference>
<feature type="domain" description="CUB" evidence="11">
    <location>
        <begin position="2308"/>
        <end position="2375"/>
    </location>
</feature>
<dbReference type="FunFam" id="3.80.10.10:FF:000034">
    <property type="entry name" value="Ras suppressor protein 1"/>
    <property type="match status" value="1"/>
</dbReference>
<dbReference type="SMART" id="SM00042">
    <property type="entry name" value="CUB"/>
    <property type="match status" value="23"/>
</dbReference>
<feature type="domain" description="CUB" evidence="11">
    <location>
        <begin position="1031"/>
        <end position="1143"/>
    </location>
</feature>
<dbReference type="PROSITE" id="PS01187">
    <property type="entry name" value="EGF_CA"/>
    <property type="match status" value="1"/>
</dbReference>
<keyword evidence="6" id="KW-0325">Glycoprotein</keyword>
<feature type="domain" description="CUB" evidence="11">
    <location>
        <begin position="1961"/>
        <end position="2073"/>
    </location>
</feature>
<dbReference type="InterPro" id="IPR001881">
    <property type="entry name" value="EGF-like_Ca-bd_dom"/>
</dbReference>
<feature type="domain" description="EGF-like" evidence="12">
    <location>
        <begin position="252"/>
        <end position="288"/>
    </location>
</feature>
<dbReference type="CDD" id="cd00041">
    <property type="entry name" value="CUB"/>
    <property type="match status" value="23"/>
</dbReference>
<dbReference type="FunFam" id="2.60.120.290:FF:000013">
    <property type="entry name" value="Membrane frizzled-related protein"/>
    <property type="match status" value="13"/>
</dbReference>
<feature type="domain" description="CUB" evidence="11">
    <location>
        <begin position="2607"/>
        <end position="2720"/>
    </location>
</feature>
<dbReference type="SMART" id="SM00364">
    <property type="entry name" value="LRR_BAC"/>
    <property type="match status" value="4"/>
</dbReference>
<gene>
    <name evidence="13" type="ORF">Baya_4491</name>
</gene>
<dbReference type="SMART" id="SM00369">
    <property type="entry name" value="LRR_TYP"/>
    <property type="match status" value="6"/>
</dbReference>
<accession>A0A556TQB3</accession>
<feature type="domain" description="CUB" evidence="11">
    <location>
        <begin position="1261"/>
        <end position="1376"/>
    </location>
</feature>
<dbReference type="Proteomes" id="UP000319801">
    <property type="component" value="Unassembled WGS sequence"/>
</dbReference>
<protein>
    <submittedName>
        <fullName evidence="13">Cubilin</fullName>
    </submittedName>
</protein>
<evidence type="ECO:0000256" key="2">
    <source>
        <dbReference type="ARBA" id="ARBA00022614"/>
    </source>
</evidence>
<feature type="domain" description="CUB" evidence="11">
    <location>
        <begin position="3081"/>
        <end position="3157"/>
    </location>
</feature>
<dbReference type="SUPFAM" id="SSF52058">
    <property type="entry name" value="L domain-like"/>
    <property type="match status" value="1"/>
</dbReference>
<evidence type="ECO:0000256" key="9">
    <source>
        <dbReference type="SAM" id="MobiDB-lite"/>
    </source>
</evidence>
<keyword evidence="1 8" id="KW-0245">EGF-like domain</keyword>
<dbReference type="Pfam" id="PF00431">
    <property type="entry name" value="CUB"/>
    <property type="match status" value="26"/>
</dbReference>
<feature type="domain" description="CUB" evidence="11">
    <location>
        <begin position="2194"/>
        <end position="2309"/>
    </location>
</feature>
<feature type="disulfide bond" evidence="8">
    <location>
        <begin position="278"/>
        <end position="287"/>
    </location>
</feature>
<dbReference type="Gene3D" id="3.80.10.10">
    <property type="entry name" value="Ribonuclease Inhibitor"/>
    <property type="match status" value="2"/>
</dbReference>
<evidence type="ECO:0000256" key="5">
    <source>
        <dbReference type="ARBA" id="ARBA00023157"/>
    </source>
</evidence>
<dbReference type="InterPro" id="IPR018097">
    <property type="entry name" value="EGF_Ca-bd_CS"/>
</dbReference>
<dbReference type="GO" id="GO:0005509">
    <property type="term" value="F:calcium ion binding"/>
    <property type="evidence" value="ECO:0007669"/>
    <property type="project" value="InterPro"/>
</dbReference>
<name>A0A556TQB3_BAGYA</name>
<dbReference type="FunFam" id="2.60.120.290:FF:000005">
    <property type="entry name" value="Procollagen C-endopeptidase enhancer 1"/>
    <property type="match status" value="3"/>
</dbReference>
<dbReference type="InterPro" id="IPR003591">
    <property type="entry name" value="Leu-rich_rpt_typical-subtyp"/>
</dbReference>
<feature type="domain" description="CUB" evidence="11">
    <location>
        <begin position="1843"/>
        <end position="1959"/>
    </location>
</feature>
<keyword evidence="2" id="KW-0433">Leucine-rich repeat</keyword>
<evidence type="ECO:0000313" key="14">
    <source>
        <dbReference type="Proteomes" id="UP000319801"/>
    </source>
</evidence>
<dbReference type="Pfam" id="PF23598">
    <property type="entry name" value="LRR_14"/>
    <property type="match status" value="1"/>
</dbReference>
<evidence type="ECO:0000259" key="11">
    <source>
        <dbReference type="PROSITE" id="PS01180"/>
    </source>
</evidence>
<feature type="disulfide bond" evidence="7">
    <location>
        <begin position="2607"/>
        <end position="2634"/>
    </location>
</feature>
<evidence type="ECO:0000256" key="10">
    <source>
        <dbReference type="SAM" id="SignalP"/>
    </source>
</evidence>
<dbReference type="FunFam" id="2.60.120.290:FF:000047">
    <property type="entry name" value="Cubilin"/>
    <property type="match status" value="1"/>
</dbReference>
<dbReference type="Pfam" id="PF07645">
    <property type="entry name" value="EGF_CA"/>
    <property type="match status" value="2"/>
</dbReference>
<feature type="domain" description="CUB" evidence="11">
    <location>
        <begin position="2077"/>
        <end position="2190"/>
    </location>
</feature>
<dbReference type="FunFam" id="2.10.25.10:FF:000429">
    <property type="entry name" value="Cubilin"/>
    <property type="match status" value="1"/>
</dbReference>
<feature type="domain" description="CUB" evidence="11">
    <location>
        <begin position="915"/>
        <end position="1027"/>
    </location>
</feature>
<dbReference type="PANTHER" id="PTHR24251:SF37">
    <property type="entry name" value="CUB DOMAIN-CONTAINING PROTEIN"/>
    <property type="match status" value="1"/>
</dbReference>
<dbReference type="FunFam" id="2.60.120.290:FF:000003">
    <property type="entry name" value="Neuropilin"/>
    <property type="match status" value="4"/>
</dbReference>
<dbReference type="FunFam" id="2.60.120.290:FF:000018">
    <property type="entry name" value="cubilin"/>
    <property type="match status" value="2"/>
</dbReference>
<proteinExistence type="predicted"/>
<feature type="domain" description="CUB" evidence="11">
    <location>
        <begin position="2965"/>
        <end position="3077"/>
    </location>
</feature>
<feature type="disulfide bond" evidence="8">
    <location>
        <begin position="316"/>
        <end position="325"/>
    </location>
</feature>
<evidence type="ECO:0000259" key="12">
    <source>
        <dbReference type="PROSITE" id="PS50026"/>
    </source>
</evidence>
<dbReference type="PROSITE" id="PS00022">
    <property type="entry name" value="EGF_1"/>
    <property type="match status" value="2"/>
</dbReference>
<keyword evidence="14" id="KW-1185">Reference proteome</keyword>
<dbReference type="PANTHER" id="PTHR24251">
    <property type="entry name" value="OVOCHYMASE-RELATED"/>
    <property type="match status" value="1"/>
</dbReference>
<evidence type="ECO:0000313" key="13">
    <source>
        <dbReference type="EMBL" id="TSK34883.1"/>
    </source>
</evidence>
<dbReference type="Gene3D" id="2.60.120.290">
    <property type="entry name" value="Spermadhesin, CUB domain"/>
    <property type="match status" value="26"/>
</dbReference>
<evidence type="ECO:0000256" key="3">
    <source>
        <dbReference type="ARBA" id="ARBA00022729"/>
    </source>
</evidence>
<evidence type="ECO:0000256" key="7">
    <source>
        <dbReference type="PROSITE-ProRule" id="PRU00059"/>
    </source>
</evidence>
<dbReference type="InterPro" id="IPR000152">
    <property type="entry name" value="EGF-type_Asp/Asn_hydroxyl_site"/>
</dbReference>
<keyword evidence="5 8" id="KW-1015">Disulfide bond</keyword>
<dbReference type="Pfam" id="PF00008">
    <property type="entry name" value="EGF"/>
    <property type="match status" value="1"/>
</dbReference>
<feature type="domain" description="CUB" evidence="11">
    <location>
        <begin position="2494"/>
        <end position="2605"/>
    </location>
</feature>
<dbReference type="InterPro" id="IPR000742">
    <property type="entry name" value="EGF"/>
</dbReference>
<dbReference type="SUPFAM" id="SSF57196">
    <property type="entry name" value="EGF/Laminin"/>
    <property type="match status" value="3"/>
</dbReference>
<evidence type="ECO:0000256" key="8">
    <source>
        <dbReference type="PROSITE-ProRule" id="PRU00076"/>
    </source>
</evidence>
<comment type="caution">
    <text evidence="13">The sequence shown here is derived from an EMBL/GenBank/DDBJ whole genome shotgun (WGS) entry which is preliminary data.</text>
</comment>
<organism evidence="13 14">
    <name type="scientific">Bagarius yarrelli</name>
    <name type="common">Goonch</name>
    <name type="synonym">Bagrus yarrelli</name>
    <dbReference type="NCBI Taxonomy" id="175774"/>
    <lineage>
        <taxon>Eukaryota</taxon>
        <taxon>Metazoa</taxon>
        <taxon>Chordata</taxon>
        <taxon>Craniata</taxon>
        <taxon>Vertebrata</taxon>
        <taxon>Euteleostomi</taxon>
        <taxon>Actinopterygii</taxon>
        <taxon>Neopterygii</taxon>
        <taxon>Teleostei</taxon>
        <taxon>Ostariophysi</taxon>
        <taxon>Siluriformes</taxon>
        <taxon>Sisoridae</taxon>
        <taxon>Sisorinae</taxon>
        <taxon>Bagarius</taxon>
    </lineage>
</organism>
<feature type="domain" description="CUB" evidence="11">
    <location>
        <begin position="2379"/>
        <end position="2493"/>
    </location>
</feature>
<feature type="region of interest" description="Disordered" evidence="9">
    <location>
        <begin position="3394"/>
        <end position="3419"/>
    </location>
</feature>
<feature type="domain" description="CUB" evidence="11">
    <location>
        <begin position="568"/>
        <end position="680"/>
    </location>
</feature>
<comment type="caution">
    <text evidence="8">Lacks conserved residue(s) required for the propagation of feature annotation.</text>
</comment>
<dbReference type="SUPFAM" id="SSF49854">
    <property type="entry name" value="Spermadhesin, CUB domain"/>
    <property type="match status" value="26"/>
</dbReference>
<dbReference type="InterPro" id="IPR055414">
    <property type="entry name" value="LRR_R13L4/SHOC2-like"/>
</dbReference>